<dbReference type="EMBL" id="GBRH01174803">
    <property type="protein sequence ID" value="JAE23093.1"/>
    <property type="molecule type" value="Transcribed_RNA"/>
</dbReference>
<dbReference type="AlphaFoldDB" id="A0A0A9GR28"/>
<reference evidence="2" key="2">
    <citation type="journal article" date="2015" name="Data Brief">
        <title>Shoot transcriptome of the giant reed, Arundo donax.</title>
        <authorList>
            <person name="Barrero R.A."/>
            <person name="Guerrero F.D."/>
            <person name="Moolhuijzen P."/>
            <person name="Goolsby J.A."/>
            <person name="Tidwell J."/>
            <person name="Bellgard S.E."/>
            <person name="Bellgard M.I."/>
        </authorList>
    </citation>
    <scope>NUCLEOTIDE SEQUENCE</scope>
    <source>
        <tissue evidence="2">Shoot tissue taken approximately 20 cm above the soil surface</tissue>
    </source>
</reference>
<name>A0A0A9GR28_ARUDO</name>
<proteinExistence type="predicted"/>
<protein>
    <submittedName>
        <fullName evidence="2">Uncharacterized protein</fullName>
    </submittedName>
</protein>
<feature type="region of interest" description="Disordered" evidence="1">
    <location>
        <begin position="82"/>
        <end position="101"/>
    </location>
</feature>
<dbReference type="PROSITE" id="PS51257">
    <property type="entry name" value="PROKAR_LIPOPROTEIN"/>
    <property type="match status" value="1"/>
</dbReference>
<feature type="compositionally biased region" description="Gly residues" evidence="1">
    <location>
        <begin position="85"/>
        <end position="101"/>
    </location>
</feature>
<organism evidence="2">
    <name type="scientific">Arundo donax</name>
    <name type="common">Giant reed</name>
    <name type="synonym">Donax arundinaceus</name>
    <dbReference type="NCBI Taxonomy" id="35708"/>
    <lineage>
        <taxon>Eukaryota</taxon>
        <taxon>Viridiplantae</taxon>
        <taxon>Streptophyta</taxon>
        <taxon>Embryophyta</taxon>
        <taxon>Tracheophyta</taxon>
        <taxon>Spermatophyta</taxon>
        <taxon>Magnoliopsida</taxon>
        <taxon>Liliopsida</taxon>
        <taxon>Poales</taxon>
        <taxon>Poaceae</taxon>
        <taxon>PACMAD clade</taxon>
        <taxon>Arundinoideae</taxon>
        <taxon>Arundineae</taxon>
        <taxon>Arundo</taxon>
    </lineage>
</organism>
<sequence length="101" mass="10444">MVGANRICSTTASSLTGCSGEVRGDESRLEVGSVVSLRVVVAGWRCPAMAISARGSRTCGRWVGGGLCLDRHILPRLHHRQATGGATGAGRSGCGAGRHNW</sequence>
<evidence type="ECO:0000256" key="1">
    <source>
        <dbReference type="SAM" id="MobiDB-lite"/>
    </source>
</evidence>
<reference evidence="2" key="1">
    <citation type="submission" date="2014-09" db="EMBL/GenBank/DDBJ databases">
        <authorList>
            <person name="Magalhaes I.L.F."/>
            <person name="Oliveira U."/>
            <person name="Santos F.R."/>
            <person name="Vidigal T.H.D.A."/>
            <person name="Brescovit A.D."/>
            <person name="Santos A.J."/>
        </authorList>
    </citation>
    <scope>NUCLEOTIDE SEQUENCE</scope>
    <source>
        <tissue evidence="2">Shoot tissue taken approximately 20 cm above the soil surface</tissue>
    </source>
</reference>
<evidence type="ECO:0000313" key="2">
    <source>
        <dbReference type="EMBL" id="JAE23093.1"/>
    </source>
</evidence>
<accession>A0A0A9GR28</accession>